<dbReference type="NCBIfam" id="TIGR01630">
    <property type="entry name" value="psiM2_ORF9"/>
    <property type="match status" value="1"/>
</dbReference>
<name>A0A7W1XA94_9BACL</name>
<gene>
    <name evidence="1" type="primary">terL</name>
    <name evidence="1" type="ORF">H1164_08295</name>
</gene>
<dbReference type="Proteomes" id="UP000530514">
    <property type="component" value="Unassembled WGS sequence"/>
</dbReference>
<evidence type="ECO:0000313" key="2">
    <source>
        <dbReference type="Proteomes" id="UP000530514"/>
    </source>
</evidence>
<sequence>MNHVSLVERNAKVCVAAPRGHAKSTYLSKAFPCHEVVFRKRKYIITISETPNVSTKNLDWLKTQLKYNDKLREDYGELLHPKEQRNKQDNATSFIAWEDHGDSPKLLTLVEAYSTGQAIRGANWMGTRPDLIICDDLEDDHSNAATPEQRQKLKDWFVGKIEPLGDPKGKKTAMVYMGTTVHPECLLMDILHQRPDFKTKIYRALVKPPERMDLWAECEQIYKNQELPKEERAKQARLFYEQHKEEMDKGAIVLWEAKELWDLMTFKWTDSKKFNTEFQNNPIDEESQIFNIERDFHFYEPTQKNFKDGNYYIYFGIDFAMGKKERGDYNALTVIAKHKRTGTSYVAESFIEKIHPDQFLDHIVDRVLYWEPDGIAADSNVAQEFLTFTLKERLKNVGYPSYTRVKEIKNRTKKELRIEAMKPDIVNGHIQFNRKHVRLLEQFELFGANANDDGPDSLSMSLDVAKTGNVEVIDKPWWM</sequence>
<evidence type="ECO:0000313" key="1">
    <source>
        <dbReference type="EMBL" id="MBA4542900.1"/>
    </source>
</evidence>
<dbReference type="AlphaFoldDB" id="A0A7W1XA94"/>
<protein>
    <submittedName>
        <fullName evidence="1">Phage terminase large subunit</fullName>
    </submittedName>
</protein>
<comment type="caution">
    <text evidence="1">The sequence shown here is derived from an EMBL/GenBank/DDBJ whole genome shotgun (WGS) entry which is preliminary data.</text>
</comment>
<organism evidence="1 2">
    <name type="scientific">Thermoactinomyces daqus</name>
    <dbReference type="NCBI Taxonomy" id="1329516"/>
    <lineage>
        <taxon>Bacteria</taxon>
        <taxon>Bacillati</taxon>
        <taxon>Bacillota</taxon>
        <taxon>Bacilli</taxon>
        <taxon>Bacillales</taxon>
        <taxon>Thermoactinomycetaceae</taxon>
        <taxon>Thermoactinomyces</taxon>
    </lineage>
</organism>
<proteinExistence type="predicted"/>
<keyword evidence="2" id="KW-1185">Reference proteome</keyword>
<dbReference type="OrthoDB" id="378710at2"/>
<accession>A0A7W1XA94</accession>
<dbReference type="Gene3D" id="3.30.420.240">
    <property type="match status" value="1"/>
</dbReference>
<dbReference type="EMBL" id="JACEIP010000010">
    <property type="protein sequence ID" value="MBA4542900.1"/>
    <property type="molecule type" value="Genomic_DNA"/>
</dbReference>
<reference evidence="1 2" key="1">
    <citation type="submission" date="2020-07" db="EMBL/GenBank/DDBJ databases">
        <authorList>
            <person name="Feng H."/>
        </authorList>
    </citation>
    <scope>NUCLEOTIDE SEQUENCE [LARGE SCALE GENOMIC DNA]</scope>
    <source>
        <strain evidence="2">s-11</strain>
    </source>
</reference>
<dbReference type="InterPro" id="IPR006517">
    <property type="entry name" value="Phage_terminase_lsu-like_C"/>
</dbReference>